<evidence type="ECO:0000256" key="1">
    <source>
        <dbReference type="ARBA" id="ARBA00001933"/>
    </source>
</evidence>
<reference evidence="5" key="1">
    <citation type="submission" date="2020-05" db="EMBL/GenBank/DDBJ databases">
        <authorList>
            <person name="Chiriac C."/>
            <person name="Salcher M."/>
            <person name="Ghai R."/>
            <person name="Kavagutti S V."/>
        </authorList>
    </citation>
    <scope>NUCLEOTIDE SEQUENCE</scope>
</reference>
<keyword evidence="2" id="KW-0032">Aminotransferase</keyword>
<comment type="cofactor">
    <cofactor evidence="1">
        <name>pyridoxal 5'-phosphate</name>
        <dbReference type="ChEBI" id="CHEBI:597326"/>
    </cofactor>
</comment>
<dbReference type="PROSITE" id="PS00105">
    <property type="entry name" value="AA_TRANSFER_CLASS_1"/>
    <property type="match status" value="1"/>
</dbReference>
<dbReference type="InterPro" id="IPR015421">
    <property type="entry name" value="PyrdxlP-dep_Trfase_major"/>
</dbReference>
<dbReference type="PANTHER" id="PTHR42832:SF3">
    <property type="entry name" value="L-GLUTAMINE--4-(METHYLSULFANYL)-2-OXOBUTANOATE AMINOTRANSFERASE"/>
    <property type="match status" value="1"/>
</dbReference>
<dbReference type="PANTHER" id="PTHR42832">
    <property type="entry name" value="AMINO ACID AMINOTRANSFERASE"/>
    <property type="match status" value="1"/>
</dbReference>
<dbReference type="InterPro" id="IPR015424">
    <property type="entry name" value="PyrdxlP-dep_Trfase"/>
</dbReference>
<dbReference type="InterPro" id="IPR050881">
    <property type="entry name" value="LL-DAP_aminotransferase"/>
</dbReference>
<dbReference type="SUPFAM" id="SSF53383">
    <property type="entry name" value="PLP-dependent transferases"/>
    <property type="match status" value="1"/>
</dbReference>
<organism evidence="5">
    <name type="scientific">freshwater metagenome</name>
    <dbReference type="NCBI Taxonomy" id="449393"/>
    <lineage>
        <taxon>unclassified sequences</taxon>
        <taxon>metagenomes</taxon>
        <taxon>ecological metagenomes</taxon>
    </lineage>
</organism>
<proteinExistence type="predicted"/>
<dbReference type="EMBL" id="CAEZSL010000044">
    <property type="protein sequence ID" value="CAB4538985.1"/>
    <property type="molecule type" value="Genomic_DNA"/>
</dbReference>
<dbReference type="GO" id="GO:0008483">
    <property type="term" value="F:transaminase activity"/>
    <property type="evidence" value="ECO:0007669"/>
    <property type="project" value="UniProtKB-KW"/>
</dbReference>
<accession>A0A6J6BJM6</accession>
<evidence type="ECO:0000256" key="3">
    <source>
        <dbReference type="ARBA" id="ARBA00022679"/>
    </source>
</evidence>
<dbReference type="AlphaFoldDB" id="A0A6J6BJM6"/>
<name>A0A6J6BJM6_9ZZZZ</name>
<evidence type="ECO:0000313" key="5">
    <source>
        <dbReference type="EMBL" id="CAB4538985.1"/>
    </source>
</evidence>
<evidence type="ECO:0000259" key="4">
    <source>
        <dbReference type="Pfam" id="PF00155"/>
    </source>
</evidence>
<protein>
    <submittedName>
        <fullName evidence="5">Unannotated protein</fullName>
    </submittedName>
</protein>
<dbReference type="Pfam" id="PF00155">
    <property type="entry name" value="Aminotran_1_2"/>
    <property type="match status" value="1"/>
</dbReference>
<dbReference type="InterPro" id="IPR004839">
    <property type="entry name" value="Aminotransferase_I/II_large"/>
</dbReference>
<keyword evidence="3" id="KW-0808">Transferase</keyword>
<sequence>MRQNEGSMNAPDRPAGFEPPPYPYERLDSFKPIAAAFLGGLIDLSIGTPCDPPPACVLEALAVSNSERGYPASIGSQALREAFASWMDRRFAVTIKPSDIAACIGTKEFVGTLPQWMKLRSPWLDTVLYPAVSYPTYEMGATLAGCRAVSVPTNDNGGIDLSAISPDDAKRALLLWVNSPSNPTGAVDDLGAAAQWGREHQVPVFSDECYAEFIWAQENGKARTQSILQHGSQGVIAVHSLSKRSNLAGLRVGAYAGDSELVHYLSEVRKHVGMMVPGPAQAAGVAALDDDQHVLLQRDRYRHRLERMADILSKWSGVDVPLPAGGFYLWFHVGDAWGYTEKLVRAAGALVSPGDLYGVQGSGFIRVAVVQSDDAIEQVAQRLGVA</sequence>
<dbReference type="InterPro" id="IPR004838">
    <property type="entry name" value="NHTrfase_class1_PyrdxlP-BS"/>
</dbReference>
<dbReference type="InterPro" id="IPR015422">
    <property type="entry name" value="PyrdxlP-dep_Trfase_small"/>
</dbReference>
<feature type="domain" description="Aminotransferase class I/classII large" evidence="4">
    <location>
        <begin position="41"/>
        <end position="383"/>
    </location>
</feature>
<evidence type="ECO:0000256" key="2">
    <source>
        <dbReference type="ARBA" id="ARBA00022576"/>
    </source>
</evidence>
<dbReference type="GO" id="GO:0030170">
    <property type="term" value="F:pyridoxal phosphate binding"/>
    <property type="evidence" value="ECO:0007669"/>
    <property type="project" value="InterPro"/>
</dbReference>
<gene>
    <name evidence="5" type="ORF">UFOPK1421_00534</name>
</gene>
<dbReference type="CDD" id="cd00609">
    <property type="entry name" value="AAT_like"/>
    <property type="match status" value="1"/>
</dbReference>
<dbReference type="Gene3D" id="3.40.640.10">
    <property type="entry name" value="Type I PLP-dependent aspartate aminotransferase-like (Major domain)"/>
    <property type="match status" value="1"/>
</dbReference>
<dbReference type="Gene3D" id="3.90.1150.10">
    <property type="entry name" value="Aspartate Aminotransferase, domain 1"/>
    <property type="match status" value="1"/>
</dbReference>